<dbReference type="InterPro" id="IPR036397">
    <property type="entry name" value="RNaseH_sf"/>
</dbReference>
<protein>
    <recommendedName>
        <fullName evidence="1">Integrase p58-like C-terminal domain-containing protein</fullName>
    </recommendedName>
</protein>
<name>A0A913YWP9_PATMI</name>
<dbReference type="GO" id="GO:0003676">
    <property type="term" value="F:nucleic acid binding"/>
    <property type="evidence" value="ECO:0007669"/>
    <property type="project" value="InterPro"/>
</dbReference>
<dbReference type="PANTHER" id="PTHR37984">
    <property type="entry name" value="PROTEIN CBG26694"/>
    <property type="match status" value="1"/>
</dbReference>
<keyword evidence="3" id="KW-1185">Reference proteome</keyword>
<dbReference type="Gene3D" id="3.30.420.10">
    <property type="entry name" value="Ribonuclease H-like superfamily/Ribonuclease H"/>
    <property type="match status" value="1"/>
</dbReference>
<dbReference type="RefSeq" id="XP_038044219.1">
    <property type="nucleotide sequence ID" value="XM_038188291.1"/>
</dbReference>
<dbReference type="Pfam" id="PF22938">
    <property type="entry name" value="Integrase_p58_C"/>
    <property type="match status" value="1"/>
</dbReference>
<evidence type="ECO:0000259" key="1">
    <source>
        <dbReference type="Pfam" id="PF22938"/>
    </source>
</evidence>
<feature type="domain" description="Integrase p58-like C-terminal" evidence="1">
    <location>
        <begin position="131"/>
        <end position="157"/>
    </location>
</feature>
<dbReference type="Proteomes" id="UP000887568">
    <property type="component" value="Unplaced"/>
</dbReference>
<dbReference type="GeneID" id="119718868"/>
<evidence type="ECO:0000313" key="3">
    <source>
        <dbReference type="Proteomes" id="UP000887568"/>
    </source>
</evidence>
<proteinExistence type="predicted"/>
<dbReference type="InterPro" id="IPR050951">
    <property type="entry name" value="Retrovirus_Pol_polyprotein"/>
</dbReference>
<organism evidence="2 3">
    <name type="scientific">Patiria miniata</name>
    <name type="common">Bat star</name>
    <name type="synonym">Asterina miniata</name>
    <dbReference type="NCBI Taxonomy" id="46514"/>
    <lineage>
        <taxon>Eukaryota</taxon>
        <taxon>Metazoa</taxon>
        <taxon>Echinodermata</taxon>
        <taxon>Eleutherozoa</taxon>
        <taxon>Asterozoa</taxon>
        <taxon>Asteroidea</taxon>
        <taxon>Valvatacea</taxon>
        <taxon>Valvatida</taxon>
        <taxon>Asterinidae</taxon>
        <taxon>Patiria</taxon>
    </lineage>
</organism>
<dbReference type="InterPro" id="IPR054465">
    <property type="entry name" value="Integrase_p58-like_C"/>
</dbReference>
<accession>A0A913YWP9</accession>
<dbReference type="OrthoDB" id="10030726at2759"/>
<dbReference type="EnsemblMetazoa" id="XM_038188291.1">
    <property type="protein sequence ID" value="XP_038044219.1"/>
    <property type="gene ID" value="LOC119718868"/>
</dbReference>
<dbReference type="OMA" id="ESDTHEY"/>
<evidence type="ECO:0000313" key="2">
    <source>
        <dbReference type="EnsemblMetazoa" id="XP_038044219.1"/>
    </source>
</evidence>
<dbReference type="AlphaFoldDB" id="A0A913YWP9"/>
<sequence length="176" mass="20471">MLIDPRRRQKDWDEFLPFATFAYRCTPQDSIGVSPNMMKLGREVNVPVDLVTGCPEVEVEATADFAETLRSNMQEAHNGARNCLRKSARRQKKNFDRRAFQHGLKEGQFVWLHNPAKKKHLSPKLQLRWEGPWLVVKKLSDVTVRIQLKRNGKPKVVRLKPYVGEAIKPWDCHSRE</sequence>
<reference evidence="2" key="1">
    <citation type="submission" date="2022-11" db="UniProtKB">
        <authorList>
            <consortium name="EnsemblMetazoa"/>
        </authorList>
    </citation>
    <scope>IDENTIFICATION</scope>
</reference>
<dbReference type="PANTHER" id="PTHR37984:SF5">
    <property type="entry name" value="PROTEIN NYNRIN-LIKE"/>
    <property type="match status" value="1"/>
</dbReference>